<proteinExistence type="predicted"/>
<dbReference type="Gene3D" id="3.30.710.10">
    <property type="entry name" value="Potassium Channel Kv1.1, Chain A"/>
    <property type="match status" value="1"/>
</dbReference>
<sequence length="324" mass="37193">MMIKVIPAPPPFDRPEADIILRSSDKEPVDFRVFKILLSLSSPFFADLFSLPQPSTPYACSDECVDGMRTPVMQVAETAETLRVLLGFCFPISAHELPRLTSFEEIQRIAEAASKYEMIGIIKHLKIELLAPRFVESQPLRAFAIAHRYGWDAEARKAARYTLRHPIEAPFMSELELISGATLHRLQDYHRTCREVASSRALLQLAIVDYNDEWEWLRCTFCAVAGDKRSQHSRGPRQWWTEWIEEVAEALRQRPWGEVVRKYDLMQNVEQRIVNCQTCKAQGPGQLEVFAQMLAAQVERDISKVALELKFDDWTQCSLPLDPD</sequence>
<comment type="caution">
    <text evidence="2">The sequence shown here is derived from an EMBL/GenBank/DDBJ whole genome shotgun (WGS) entry which is preliminary data.</text>
</comment>
<dbReference type="AlphaFoldDB" id="A0A8H4QH00"/>
<dbReference type="EMBL" id="JAACJL010000058">
    <property type="protein sequence ID" value="KAF4610615.1"/>
    <property type="molecule type" value="Genomic_DNA"/>
</dbReference>
<evidence type="ECO:0000259" key="1">
    <source>
        <dbReference type="PROSITE" id="PS50097"/>
    </source>
</evidence>
<name>A0A8H4QH00_9AGAR</name>
<accession>A0A8H4QH00</accession>
<protein>
    <recommendedName>
        <fullName evidence="1">BTB domain-containing protein</fullName>
    </recommendedName>
</protein>
<dbReference type="InterPro" id="IPR011333">
    <property type="entry name" value="SKP1/BTB/POZ_sf"/>
</dbReference>
<dbReference type="InterPro" id="IPR000210">
    <property type="entry name" value="BTB/POZ_dom"/>
</dbReference>
<dbReference type="PROSITE" id="PS50097">
    <property type="entry name" value="BTB"/>
    <property type="match status" value="1"/>
</dbReference>
<evidence type="ECO:0000313" key="3">
    <source>
        <dbReference type="Proteomes" id="UP000521872"/>
    </source>
</evidence>
<reference evidence="2 3" key="1">
    <citation type="submission" date="2019-12" db="EMBL/GenBank/DDBJ databases">
        <authorList>
            <person name="Floudas D."/>
            <person name="Bentzer J."/>
            <person name="Ahren D."/>
            <person name="Johansson T."/>
            <person name="Persson P."/>
            <person name="Tunlid A."/>
        </authorList>
    </citation>
    <scope>NUCLEOTIDE SEQUENCE [LARGE SCALE GENOMIC DNA]</scope>
    <source>
        <strain evidence="2 3">CBS 102.39</strain>
    </source>
</reference>
<gene>
    <name evidence="2" type="ORF">D9613_007147</name>
</gene>
<organism evidence="2 3">
    <name type="scientific">Agrocybe pediades</name>
    <dbReference type="NCBI Taxonomy" id="84607"/>
    <lineage>
        <taxon>Eukaryota</taxon>
        <taxon>Fungi</taxon>
        <taxon>Dikarya</taxon>
        <taxon>Basidiomycota</taxon>
        <taxon>Agaricomycotina</taxon>
        <taxon>Agaricomycetes</taxon>
        <taxon>Agaricomycetidae</taxon>
        <taxon>Agaricales</taxon>
        <taxon>Agaricineae</taxon>
        <taxon>Strophariaceae</taxon>
        <taxon>Agrocybe</taxon>
    </lineage>
</organism>
<keyword evidence="3" id="KW-1185">Reference proteome</keyword>
<feature type="domain" description="BTB" evidence="1">
    <location>
        <begin position="17"/>
        <end position="90"/>
    </location>
</feature>
<dbReference type="Proteomes" id="UP000521872">
    <property type="component" value="Unassembled WGS sequence"/>
</dbReference>
<evidence type="ECO:0000313" key="2">
    <source>
        <dbReference type="EMBL" id="KAF4610615.1"/>
    </source>
</evidence>